<name>A0AAV8SXF1_9ROSI</name>
<keyword evidence="2" id="KW-0479">Metal-binding</keyword>
<dbReference type="PROSITE" id="PS51141">
    <property type="entry name" value="ZF_SBP"/>
    <property type="match status" value="1"/>
</dbReference>
<organism evidence="12 13">
    <name type="scientific">Erythroxylum novogranatense</name>
    <dbReference type="NCBI Taxonomy" id="1862640"/>
    <lineage>
        <taxon>Eukaryota</taxon>
        <taxon>Viridiplantae</taxon>
        <taxon>Streptophyta</taxon>
        <taxon>Embryophyta</taxon>
        <taxon>Tracheophyta</taxon>
        <taxon>Spermatophyta</taxon>
        <taxon>Magnoliopsida</taxon>
        <taxon>eudicotyledons</taxon>
        <taxon>Gunneridae</taxon>
        <taxon>Pentapetalae</taxon>
        <taxon>rosids</taxon>
        <taxon>fabids</taxon>
        <taxon>Malpighiales</taxon>
        <taxon>Erythroxylaceae</taxon>
        <taxon>Erythroxylum</taxon>
    </lineage>
</organism>
<keyword evidence="13" id="KW-1185">Reference proteome</keyword>
<keyword evidence="8" id="KW-0539">Nucleus</keyword>
<evidence type="ECO:0000256" key="8">
    <source>
        <dbReference type="ARBA" id="ARBA00023242"/>
    </source>
</evidence>
<feature type="region of interest" description="Disordered" evidence="10">
    <location>
        <begin position="17"/>
        <end position="91"/>
    </location>
</feature>
<evidence type="ECO:0000256" key="9">
    <source>
        <dbReference type="PROSITE-ProRule" id="PRU00470"/>
    </source>
</evidence>
<dbReference type="GO" id="GO:0008270">
    <property type="term" value="F:zinc ion binding"/>
    <property type="evidence" value="ECO:0007669"/>
    <property type="project" value="UniProtKB-KW"/>
</dbReference>
<dbReference type="Pfam" id="PF03110">
    <property type="entry name" value="SBP"/>
    <property type="match status" value="1"/>
</dbReference>
<dbReference type="InterPro" id="IPR004333">
    <property type="entry name" value="SBP_dom"/>
</dbReference>
<dbReference type="EMBL" id="JAIWQS010000007">
    <property type="protein sequence ID" value="KAJ8759062.1"/>
    <property type="molecule type" value="Genomic_DNA"/>
</dbReference>
<dbReference type="InterPro" id="IPR044817">
    <property type="entry name" value="SBP-like"/>
</dbReference>
<dbReference type="AlphaFoldDB" id="A0AAV8SXF1"/>
<dbReference type="Gene3D" id="4.10.1100.10">
    <property type="entry name" value="Transcription factor, SBP-box domain"/>
    <property type="match status" value="1"/>
</dbReference>
<dbReference type="GO" id="GO:0003677">
    <property type="term" value="F:DNA binding"/>
    <property type="evidence" value="ECO:0007669"/>
    <property type="project" value="UniProtKB-KW"/>
</dbReference>
<dbReference type="PANTHER" id="PTHR31251:SF74">
    <property type="entry name" value="SQUAMOSA PROMOTER-BINDING-LIKE PROTEIN 2"/>
    <property type="match status" value="1"/>
</dbReference>
<keyword evidence="6" id="KW-0238">DNA-binding</keyword>
<feature type="compositionally biased region" description="Low complexity" evidence="10">
    <location>
        <begin position="62"/>
        <end position="86"/>
    </location>
</feature>
<evidence type="ECO:0000256" key="5">
    <source>
        <dbReference type="ARBA" id="ARBA00023015"/>
    </source>
</evidence>
<gene>
    <name evidence="12" type="ORF">K2173_003300</name>
</gene>
<sequence length="474" mass="52296">MEWNAKPQTRWDLESLVTFNATTNENPKKLQETDWEFDGDRGGDSVSLYSSVSGTGSGSGVSGSDLGLASSSRSSKSASINSSSAGEVKTPMFMSDGYEPFPDVLNNKIQVAKVRPSSTSALESTVGTSEPPLSLKLGKRAYFKDALAGSNTRTSSASTIPVSFVTSVKRSKSSSQGTPSTHCQVEGCNIDLSSAKDYHRKHRVCESHSKCPKVIVAGVERRFCQQCSRFHGLTEFDEKKRSCRRRLSDHNARRRKPQPDSIQFNSARLSTLLYDRRQPVSIDWSREPLFNNRPNGSWTSETTSGTMFSITKEYILKPDKAEDIAGDPCILDQECTNSIPMHCHDSNCSFPSKVKGTMAEILNQGSEESVISVNVDATQDLHRALSLLSTKSWASCEPKSISFEQPVPASHTGIPQSLLHVMPQGLPEYLRTEHQSTDSQLHASSLHSDSGMYFQEFQPMKAPYECDFYSNQLN</sequence>
<dbReference type="GO" id="GO:0005634">
    <property type="term" value="C:nucleus"/>
    <property type="evidence" value="ECO:0007669"/>
    <property type="project" value="UniProtKB-SubCell"/>
</dbReference>
<comment type="subcellular location">
    <subcellularLocation>
        <location evidence="1">Nucleus</location>
    </subcellularLocation>
</comment>
<evidence type="ECO:0000259" key="11">
    <source>
        <dbReference type="PROSITE" id="PS51141"/>
    </source>
</evidence>
<accession>A0AAV8SXF1</accession>
<feature type="compositionally biased region" description="Low complexity" evidence="10">
    <location>
        <begin position="44"/>
        <end position="54"/>
    </location>
</feature>
<comment type="caution">
    <text evidence="12">The sequence shown here is derived from an EMBL/GenBank/DDBJ whole genome shotgun (WGS) entry which is preliminary data.</text>
</comment>
<evidence type="ECO:0000313" key="13">
    <source>
        <dbReference type="Proteomes" id="UP001159364"/>
    </source>
</evidence>
<evidence type="ECO:0000313" key="12">
    <source>
        <dbReference type="EMBL" id="KAJ8759062.1"/>
    </source>
</evidence>
<reference evidence="12 13" key="1">
    <citation type="submission" date="2021-09" db="EMBL/GenBank/DDBJ databases">
        <title>Genomic insights and catalytic innovation underlie evolution of tropane alkaloids biosynthesis.</title>
        <authorList>
            <person name="Wang Y.-J."/>
            <person name="Tian T."/>
            <person name="Huang J.-P."/>
            <person name="Huang S.-X."/>
        </authorList>
    </citation>
    <scope>NUCLEOTIDE SEQUENCE [LARGE SCALE GENOMIC DNA]</scope>
    <source>
        <strain evidence="12">KIB-2018</strain>
        <tissue evidence="12">Leaf</tissue>
    </source>
</reference>
<protein>
    <recommendedName>
        <fullName evidence="11">SBP-type domain-containing protein</fullName>
    </recommendedName>
</protein>
<keyword evidence="5" id="KW-0805">Transcription regulation</keyword>
<feature type="compositionally biased region" description="Basic and acidic residues" evidence="10">
    <location>
        <begin position="26"/>
        <end position="43"/>
    </location>
</feature>
<evidence type="ECO:0000256" key="2">
    <source>
        <dbReference type="ARBA" id="ARBA00022723"/>
    </source>
</evidence>
<evidence type="ECO:0000256" key="1">
    <source>
        <dbReference type="ARBA" id="ARBA00004123"/>
    </source>
</evidence>
<dbReference type="PANTHER" id="PTHR31251">
    <property type="entry name" value="SQUAMOSA PROMOTER-BINDING-LIKE PROTEIN 4"/>
    <property type="match status" value="1"/>
</dbReference>
<dbReference type="InterPro" id="IPR036893">
    <property type="entry name" value="SBP_sf"/>
</dbReference>
<keyword evidence="3 9" id="KW-0863">Zinc-finger</keyword>
<dbReference type="Proteomes" id="UP001159364">
    <property type="component" value="Linkage Group LG07"/>
</dbReference>
<keyword evidence="7" id="KW-0804">Transcription</keyword>
<evidence type="ECO:0000256" key="3">
    <source>
        <dbReference type="ARBA" id="ARBA00022771"/>
    </source>
</evidence>
<keyword evidence="4" id="KW-0862">Zinc</keyword>
<evidence type="ECO:0000256" key="6">
    <source>
        <dbReference type="ARBA" id="ARBA00023125"/>
    </source>
</evidence>
<feature type="domain" description="SBP-type" evidence="11">
    <location>
        <begin position="180"/>
        <end position="257"/>
    </location>
</feature>
<evidence type="ECO:0000256" key="10">
    <source>
        <dbReference type="SAM" id="MobiDB-lite"/>
    </source>
</evidence>
<dbReference type="SUPFAM" id="SSF103612">
    <property type="entry name" value="SBT domain"/>
    <property type="match status" value="1"/>
</dbReference>
<evidence type="ECO:0000256" key="7">
    <source>
        <dbReference type="ARBA" id="ARBA00023163"/>
    </source>
</evidence>
<dbReference type="FunFam" id="4.10.1100.10:FF:000001">
    <property type="entry name" value="Squamosa promoter-binding-like protein 14"/>
    <property type="match status" value="1"/>
</dbReference>
<evidence type="ECO:0000256" key="4">
    <source>
        <dbReference type="ARBA" id="ARBA00022833"/>
    </source>
</evidence>
<proteinExistence type="predicted"/>